<keyword evidence="14" id="KW-0902">Two-component regulatory system</keyword>
<feature type="modified residue" description="4-aspartylphosphate" evidence="16">
    <location>
        <position position="61"/>
    </location>
</feature>
<evidence type="ECO:0000256" key="10">
    <source>
        <dbReference type="ARBA" id="ARBA00022737"/>
    </source>
</evidence>
<keyword evidence="5" id="KW-1003">Cell membrane</keyword>
<dbReference type="RefSeq" id="WP_015204942.1">
    <property type="nucleotide sequence ID" value="NC_019753.1"/>
</dbReference>
<dbReference type="PROSITE" id="PS50110">
    <property type="entry name" value="RESPONSE_REGULATORY"/>
    <property type="match status" value="1"/>
</dbReference>
<feature type="domain" description="PAS" evidence="21">
    <location>
        <begin position="312"/>
        <end position="378"/>
    </location>
</feature>
<dbReference type="InterPro" id="IPR000014">
    <property type="entry name" value="PAS"/>
</dbReference>
<dbReference type="PROSITE" id="PS50112">
    <property type="entry name" value="PAS"/>
    <property type="match status" value="1"/>
</dbReference>
<dbReference type="InterPro" id="IPR003018">
    <property type="entry name" value="GAF"/>
</dbReference>
<dbReference type="Gene3D" id="3.30.450.40">
    <property type="match status" value="1"/>
</dbReference>
<keyword evidence="12 23" id="KW-0418">Kinase</keyword>
<accession>K9W3A9</accession>
<keyword evidence="10" id="KW-0677">Repeat</keyword>
<dbReference type="PANTHER" id="PTHR43047:SF72">
    <property type="entry name" value="OSMOSENSING HISTIDINE PROTEIN KINASE SLN1"/>
    <property type="match status" value="1"/>
</dbReference>
<dbReference type="SMART" id="SM00388">
    <property type="entry name" value="HisKA"/>
    <property type="match status" value="1"/>
</dbReference>
<evidence type="ECO:0000256" key="14">
    <source>
        <dbReference type="ARBA" id="ARBA00023012"/>
    </source>
</evidence>
<evidence type="ECO:0000259" key="21">
    <source>
        <dbReference type="PROSITE" id="PS50112"/>
    </source>
</evidence>
<dbReference type="SMART" id="SM00387">
    <property type="entry name" value="HATPase_c"/>
    <property type="match status" value="1"/>
</dbReference>
<dbReference type="InterPro" id="IPR003594">
    <property type="entry name" value="HATPase_dom"/>
</dbReference>
<dbReference type="OrthoDB" id="517825at2"/>
<evidence type="ECO:0000256" key="9">
    <source>
        <dbReference type="ARBA" id="ARBA00022692"/>
    </source>
</evidence>
<dbReference type="SUPFAM" id="SSF52172">
    <property type="entry name" value="CheY-like"/>
    <property type="match status" value="1"/>
</dbReference>
<keyword evidence="7 16" id="KW-0597">Phosphoprotein</keyword>
<name>K9W3A9_9CYAN</name>
<dbReference type="eggNOG" id="COG3706">
    <property type="taxonomic scope" value="Bacteria"/>
</dbReference>
<dbReference type="SUPFAM" id="SSF55874">
    <property type="entry name" value="ATPase domain of HSP90 chaperone/DNA topoisomerase II/histidine kinase"/>
    <property type="match status" value="1"/>
</dbReference>
<dbReference type="Proteomes" id="UP000010472">
    <property type="component" value="Chromosome"/>
</dbReference>
<feature type="domain" description="PAC" evidence="22">
    <location>
        <begin position="386"/>
        <end position="438"/>
    </location>
</feature>
<dbReference type="KEGG" id="cep:Cri9333_4038"/>
<evidence type="ECO:0000256" key="11">
    <source>
        <dbReference type="ARBA" id="ARBA00022741"/>
    </source>
</evidence>
<evidence type="ECO:0000259" key="19">
    <source>
        <dbReference type="PROSITE" id="PS50109"/>
    </source>
</evidence>
<dbReference type="NCBIfam" id="TIGR00229">
    <property type="entry name" value="sensory_box"/>
    <property type="match status" value="1"/>
</dbReference>
<evidence type="ECO:0000259" key="18">
    <source>
        <dbReference type="PROSITE" id="PS50046"/>
    </source>
</evidence>
<feature type="coiled-coil region" evidence="17">
    <location>
        <begin position="286"/>
        <end position="322"/>
    </location>
</feature>
<dbReference type="PATRIC" id="fig|1173022.3.peg.4359"/>
<dbReference type="CDD" id="cd17574">
    <property type="entry name" value="REC_OmpR"/>
    <property type="match status" value="1"/>
</dbReference>
<evidence type="ECO:0000256" key="13">
    <source>
        <dbReference type="ARBA" id="ARBA00022989"/>
    </source>
</evidence>
<dbReference type="Pfam" id="PF00072">
    <property type="entry name" value="Response_reg"/>
    <property type="match status" value="1"/>
</dbReference>
<dbReference type="GO" id="GO:0005886">
    <property type="term" value="C:plasma membrane"/>
    <property type="evidence" value="ECO:0007669"/>
    <property type="project" value="UniProtKB-SubCell"/>
</dbReference>
<comment type="catalytic activity">
    <reaction evidence="1">
        <text>ATP + protein L-histidine = ADP + protein N-phospho-L-histidine.</text>
        <dbReference type="EC" id="2.7.13.3"/>
    </reaction>
</comment>
<dbReference type="InterPro" id="IPR001610">
    <property type="entry name" value="PAC"/>
</dbReference>
<dbReference type="SUPFAM" id="SSF55785">
    <property type="entry name" value="PYP-like sensor domain (PAS domain)"/>
    <property type="match status" value="1"/>
</dbReference>
<evidence type="ECO:0000256" key="17">
    <source>
        <dbReference type="SAM" id="Coils"/>
    </source>
</evidence>
<dbReference type="GO" id="GO:0009927">
    <property type="term" value="F:histidine phosphotransfer kinase activity"/>
    <property type="evidence" value="ECO:0007669"/>
    <property type="project" value="TreeGrafter"/>
</dbReference>
<dbReference type="STRING" id="1173022.Cri9333_4038"/>
<dbReference type="Gene3D" id="1.10.287.130">
    <property type="match status" value="1"/>
</dbReference>
<dbReference type="InterPro" id="IPR000700">
    <property type="entry name" value="PAS-assoc_C"/>
</dbReference>
<protein>
    <recommendedName>
        <fullName evidence="4">histidine kinase</fullName>
        <ecNumber evidence="4">2.7.13.3</ecNumber>
    </recommendedName>
</protein>
<dbReference type="PROSITE" id="PS50109">
    <property type="entry name" value="HIS_KIN"/>
    <property type="match status" value="1"/>
</dbReference>
<dbReference type="AlphaFoldDB" id="K9W3A9"/>
<gene>
    <name evidence="23" type="ORF">Cri9333_4038</name>
</gene>
<evidence type="ECO:0000256" key="8">
    <source>
        <dbReference type="ARBA" id="ARBA00022679"/>
    </source>
</evidence>
<dbReference type="InterPro" id="IPR029016">
    <property type="entry name" value="GAF-like_dom_sf"/>
</dbReference>
<dbReference type="InterPro" id="IPR011006">
    <property type="entry name" value="CheY-like_superfamily"/>
</dbReference>
<evidence type="ECO:0000256" key="4">
    <source>
        <dbReference type="ARBA" id="ARBA00012438"/>
    </source>
</evidence>
<dbReference type="HOGENOM" id="CLU_000445_114_72_3"/>
<dbReference type="InterPro" id="IPR005467">
    <property type="entry name" value="His_kinase_dom"/>
</dbReference>
<dbReference type="InterPro" id="IPR001789">
    <property type="entry name" value="Sig_transdc_resp-reg_receiver"/>
</dbReference>
<keyword evidence="8" id="KW-0808">Transferase</keyword>
<dbReference type="PANTHER" id="PTHR43047">
    <property type="entry name" value="TWO-COMPONENT HISTIDINE PROTEIN KINASE"/>
    <property type="match status" value="1"/>
</dbReference>
<dbReference type="InterPro" id="IPR004358">
    <property type="entry name" value="Sig_transdc_His_kin-like_C"/>
</dbReference>
<organism evidence="23 24">
    <name type="scientific">Crinalium epipsammum PCC 9333</name>
    <dbReference type="NCBI Taxonomy" id="1173022"/>
    <lineage>
        <taxon>Bacteria</taxon>
        <taxon>Bacillati</taxon>
        <taxon>Cyanobacteriota</taxon>
        <taxon>Cyanophyceae</taxon>
        <taxon>Gomontiellales</taxon>
        <taxon>Gomontiellaceae</taxon>
        <taxon>Crinalium</taxon>
    </lineage>
</organism>
<dbReference type="CDD" id="cd00082">
    <property type="entry name" value="HisKA"/>
    <property type="match status" value="1"/>
</dbReference>
<dbReference type="GO" id="GO:0000166">
    <property type="term" value="F:nucleotide binding"/>
    <property type="evidence" value="ECO:0007669"/>
    <property type="project" value="UniProtKB-KW"/>
</dbReference>
<comment type="subcellular location">
    <subcellularLocation>
        <location evidence="2">Cell inner membrane</location>
        <topology evidence="2">Multi-pass membrane protein</topology>
    </subcellularLocation>
</comment>
<dbReference type="InterPro" id="IPR036890">
    <property type="entry name" value="HATPase_C_sf"/>
</dbReference>
<evidence type="ECO:0000256" key="2">
    <source>
        <dbReference type="ARBA" id="ARBA00004429"/>
    </source>
</evidence>
<dbReference type="FunFam" id="2.10.70.100:FF:000001">
    <property type="entry name" value="Sensory transduction histidine kinase"/>
    <property type="match status" value="1"/>
</dbReference>
<dbReference type="PROSITE" id="PS50046">
    <property type="entry name" value="PHYTOCHROME_2"/>
    <property type="match status" value="1"/>
</dbReference>
<evidence type="ECO:0000256" key="1">
    <source>
        <dbReference type="ARBA" id="ARBA00000085"/>
    </source>
</evidence>
<dbReference type="CDD" id="cd00130">
    <property type="entry name" value="PAS"/>
    <property type="match status" value="1"/>
</dbReference>
<feature type="domain" description="Phytochrome chromophore attachment site" evidence="18">
    <location>
        <begin position="159"/>
        <end position="295"/>
    </location>
</feature>
<dbReference type="InterPro" id="IPR036097">
    <property type="entry name" value="HisK_dim/P_sf"/>
</dbReference>
<proteinExistence type="inferred from homology"/>
<evidence type="ECO:0000256" key="15">
    <source>
        <dbReference type="ARBA" id="ARBA00023136"/>
    </source>
</evidence>
<dbReference type="PROSITE" id="PS50113">
    <property type="entry name" value="PAC"/>
    <property type="match status" value="1"/>
</dbReference>
<dbReference type="Gene3D" id="3.30.450.20">
    <property type="entry name" value="PAS domain"/>
    <property type="match status" value="1"/>
</dbReference>
<keyword evidence="9" id="KW-0812">Transmembrane</keyword>
<evidence type="ECO:0000256" key="16">
    <source>
        <dbReference type="PROSITE-ProRule" id="PRU00169"/>
    </source>
</evidence>
<dbReference type="SUPFAM" id="SSF47384">
    <property type="entry name" value="Homodimeric domain of signal transducing histidine kinase"/>
    <property type="match status" value="1"/>
</dbReference>
<evidence type="ECO:0000256" key="5">
    <source>
        <dbReference type="ARBA" id="ARBA00022475"/>
    </source>
</evidence>
<dbReference type="SUPFAM" id="SSF55781">
    <property type="entry name" value="GAF domain-like"/>
    <property type="match status" value="1"/>
</dbReference>
<dbReference type="PRINTS" id="PR00344">
    <property type="entry name" value="BCTRLSENSOR"/>
</dbReference>
<dbReference type="FunFam" id="3.30.565.10:FF:000006">
    <property type="entry name" value="Sensor histidine kinase WalK"/>
    <property type="match status" value="1"/>
</dbReference>
<reference evidence="23 24" key="1">
    <citation type="submission" date="2012-06" db="EMBL/GenBank/DDBJ databases">
        <title>Finished chromosome of genome of Crinalium epipsammum PCC 9333.</title>
        <authorList>
            <consortium name="US DOE Joint Genome Institute"/>
            <person name="Gugger M."/>
            <person name="Coursin T."/>
            <person name="Rippka R."/>
            <person name="Tandeau De Marsac N."/>
            <person name="Huntemann M."/>
            <person name="Wei C.-L."/>
            <person name="Han J."/>
            <person name="Detter J.C."/>
            <person name="Han C."/>
            <person name="Tapia R."/>
            <person name="Davenport K."/>
            <person name="Daligault H."/>
            <person name="Erkkila T."/>
            <person name="Gu W."/>
            <person name="Munk A.C.C."/>
            <person name="Teshima H."/>
            <person name="Xu Y."/>
            <person name="Chain P."/>
            <person name="Chen A."/>
            <person name="Krypides N."/>
            <person name="Mavromatis K."/>
            <person name="Markowitz V."/>
            <person name="Szeto E."/>
            <person name="Ivanova N."/>
            <person name="Mikhailova N."/>
            <person name="Ovchinnikova G."/>
            <person name="Pagani I."/>
            <person name="Pati A."/>
            <person name="Goodwin L."/>
            <person name="Peters L."/>
            <person name="Pitluck S."/>
            <person name="Woyke T."/>
            <person name="Kerfeld C."/>
        </authorList>
    </citation>
    <scope>NUCLEOTIDE SEQUENCE [LARGE SCALE GENOMIC DNA]</scope>
    <source>
        <strain evidence="23 24">PCC 9333</strain>
    </source>
</reference>
<dbReference type="EMBL" id="CP003620">
    <property type="protein sequence ID" value="AFZ14843.1"/>
    <property type="molecule type" value="Genomic_DNA"/>
</dbReference>
<keyword evidence="6" id="KW-0997">Cell inner membrane</keyword>
<keyword evidence="13" id="KW-1133">Transmembrane helix</keyword>
<dbReference type="InterPro" id="IPR003661">
    <property type="entry name" value="HisK_dim/P_dom"/>
</dbReference>
<dbReference type="Pfam" id="PF00512">
    <property type="entry name" value="HisKA"/>
    <property type="match status" value="1"/>
</dbReference>
<dbReference type="Pfam" id="PF01590">
    <property type="entry name" value="GAF"/>
    <property type="match status" value="1"/>
</dbReference>
<evidence type="ECO:0000259" key="20">
    <source>
        <dbReference type="PROSITE" id="PS50110"/>
    </source>
</evidence>
<dbReference type="SMART" id="SM00065">
    <property type="entry name" value="GAF"/>
    <property type="match status" value="1"/>
</dbReference>
<keyword evidence="17" id="KW-0175">Coiled coil</keyword>
<dbReference type="InterPro" id="IPR035965">
    <property type="entry name" value="PAS-like_dom_sf"/>
</dbReference>
<dbReference type="SMART" id="SM00091">
    <property type="entry name" value="PAS"/>
    <property type="match status" value="1"/>
</dbReference>
<evidence type="ECO:0000313" key="24">
    <source>
        <dbReference type="Proteomes" id="UP000010472"/>
    </source>
</evidence>
<evidence type="ECO:0000256" key="12">
    <source>
        <dbReference type="ARBA" id="ARBA00022777"/>
    </source>
</evidence>
<dbReference type="Gene3D" id="3.40.50.2300">
    <property type="match status" value="1"/>
</dbReference>
<dbReference type="EC" id="2.7.13.3" evidence="4"/>
<keyword evidence="24" id="KW-1185">Reference proteome</keyword>
<dbReference type="Pfam" id="PF08447">
    <property type="entry name" value="PAS_3"/>
    <property type="match status" value="1"/>
</dbReference>
<keyword evidence="11" id="KW-0547">Nucleotide-binding</keyword>
<dbReference type="SMART" id="SM00086">
    <property type="entry name" value="PAC"/>
    <property type="match status" value="1"/>
</dbReference>
<evidence type="ECO:0000256" key="6">
    <source>
        <dbReference type="ARBA" id="ARBA00022519"/>
    </source>
</evidence>
<dbReference type="InterPro" id="IPR016132">
    <property type="entry name" value="Phyto_chromo_attachment"/>
</dbReference>
<comment type="similarity">
    <text evidence="3">In the N-terminal section; belongs to the phytochrome family.</text>
</comment>
<dbReference type="GO" id="GO:0000155">
    <property type="term" value="F:phosphorelay sensor kinase activity"/>
    <property type="evidence" value="ECO:0007669"/>
    <property type="project" value="InterPro"/>
</dbReference>
<feature type="domain" description="Histidine kinase" evidence="19">
    <location>
        <begin position="456"/>
        <end position="679"/>
    </location>
</feature>
<keyword evidence="15" id="KW-0472">Membrane</keyword>
<dbReference type="SMART" id="SM00448">
    <property type="entry name" value="REC"/>
    <property type="match status" value="1"/>
</dbReference>
<dbReference type="Gene3D" id="3.30.565.10">
    <property type="entry name" value="Histidine kinase-like ATPase, C-terminal domain"/>
    <property type="match status" value="1"/>
</dbReference>
<evidence type="ECO:0000259" key="22">
    <source>
        <dbReference type="PROSITE" id="PS50113"/>
    </source>
</evidence>
<evidence type="ECO:0000256" key="7">
    <source>
        <dbReference type="ARBA" id="ARBA00022553"/>
    </source>
</evidence>
<dbReference type="Pfam" id="PF02518">
    <property type="entry name" value="HATPase_c"/>
    <property type="match status" value="1"/>
</dbReference>
<feature type="domain" description="Response regulatory" evidence="20">
    <location>
        <begin position="12"/>
        <end position="128"/>
    </location>
</feature>
<dbReference type="InterPro" id="IPR013655">
    <property type="entry name" value="PAS_fold_3"/>
</dbReference>
<evidence type="ECO:0000313" key="23">
    <source>
        <dbReference type="EMBL" id="AFZ14843.1"/>
    </source>
</evidence>
<sequence length="714" mass="81008">MNFSPNQEDSPLALIVEDDRFMRMQLTTVMEQDGYQVVEASNGKEALTAYTRYQPDVVLLDAIMPIMDGFTCCRQLQKLPRGASTPILMITSLNDETSVDLAFDVGATDFITKPIHWAVLRQRVRRMLQASRATEKLQRNFLRERLITGISQHIRRSLNLKDILDTTVVDVQQFLGCDQVLVYRFYPDGSGTVVSEQGILSNHKMLGQYISDPCLPEPYPQLFYQGWFDEIADLEQANLKPDHLQLLQKLGIKARLVVPILKGEILWGLLIAHHYSSSREWFAEEIELLQQLADQLSLALAQAELLETIQEREERFRQLAENIDDVFWIRDPEKNKIIYISPAYEKIWGFSCESIYRNAKSFLDAIPDEDRERVIAALPKQRLGNYDEEYRVVQPDGTIRWIRDRAFPISDATGQVYRIVGIAADITERKQAEANIYQALQQEKEFSELKSRFISIASHEFRTPLTTILAAAESFEYYGHKWTEEKKTSYLQRIKQSVKYMTTMLNDVLVLAKTEAGKTASNPTWIDLGEFCYDLTQEIKISDGKQHIITFISCANSNGDTPEKLPAFTDEKSLRHIFSNLLSNAIKYSPLGSVVRFKLMVSDEVAVFQIQDQGIGVPVEDQQRLFESFHRCTNVGNIPGTGLGLAIVKKSVDLLGGSITIDSEVGRGTTFTVRLPLNTYKNLPTEKSLVNEQSISSNKAETLRALSGGMNTQG</sequence>
<evidence type="ECO:0000256" key="3">
    <source>
        <dbReference type="ARBA" id="ARBA00006402"/>
    </source>
</evidence>
<dbReference type="eggNOG" id="COG4251">
    <property type="taxonomic scope" value="Bacteria"/>
</dbReference>